<sequence length="53" mass="6323">MLPKPKNKKFINQTEIEKVAKKVNKSFEEEVKYLREKRIKNGDILFTDSHNFA</sequence>
<evidence type="ECO:0000313" key="1">
    <source>
        <dbReference type="EMBL" id="KKQ91533.1"/>
    </source>
</evidence>
<accession>A0A0G0LI15</accession>
<organism evidence="1 2">
    <name type="scientific">Candidatus Woesebacteria bacterium GW2011_GWB1_39_10</name>
    <dbReference type="NCBI Taxonomy" id="1618572"/>
    <lineage>
        <taxon>Bacteria</taxon>
        <taxon>Candidatus Woeseibacteriota</taxon>
    </lineage>
</organism>
<dbReference type="STRING" id="1618572.UT17_C0006G0008"/>
<dbReference type="EMBL" id="LBVU01000006">
    <property type="protein sequence ID" value="KKQ91533.1"/>
    <property type="molecule type" value="Genomic_DNA"/>
</dbReference>
<dbReference type="Proteomes" id="UP000034774">
    <property type="component" value="Unassembled WGS sequence"/>
</dbReference>
<proteinExistence type="predicted"/>
<name>A0A0G0LI15_9BACT</name>
<comment type="caution">
    <text evidence="1">The sequence shown here is derived from an EMBL/GenBank/DDBJ whole genome shotgun (WGS) entry which is preliminary data.</text>
</comment>
<reference evidence="1 2" key="1">
    <citation type="journal article" date="2015" name="Nature">
        <title>rRNA introns, odd ribosomes, and small enigmatic genomes across a large radiation of phyla.</title>
        <authorList>
            <person name="Brown C.T."/>
            <person name="Hug L.A."/>
            <person name="Thomas B.C."/>
            <person name="Sharon I."/>
            <person name="Castelle C.J."/>
            <person name="Singh A."/>
            <person name="Wilkins M.J."/>
            <person name="Williams K.H."/>
            <person name="Banfield J.F."/>
        </authorList>
    </citation>
    <scope>NUCLEOTIDE SEQUENCE [LARGE SCALE GENOMIC DNA]</scope>
</reference>
<gene>
    <name evidence="1" type="ORF">UT17_C0006G0008</name>
</gene>
<evidence type="ECO:0000313" key="2">
    <source>
        <dbReference type="Proteomes" id="UP000034774"/>
    </source>
</evidence>
<protein>
    <submittedName>
        <fullName evidence="1">Uncharacterized protein</fullName>
    </submittedName>
</protein>
<dbReference type="AlphaFoldDB" id="A0A0G0LI15"/>